<comment type="caution">
    <text evidence="4">The sequence shown here is derived from an EMBL/GenBank/DDBJ whole genome shotgun (WGS) entry which is preliminary data.</text>
</comment>
<organism evidence="4 5">
    <name type="scientific">Haloferula chungangensis</name>
    <dbReference type="NCBI Taxonomy" id="1048331"/>
    <lineage>
        <taxon>Bacteria</taxon>
        <taxon>Pseudomonadati</taxon>
        <taxon>Verrucomicrobiota</taxon>
        <taxon>Verrucomicrobiia</taxon>
        <taxon>Verrucomicrobiales</taxon>
        <taxon>Verrucomicrobiaceae</taxon>
        <taxon>Haloferula</taxon>
    </lineage>
</organism>
<evidence type="ECO:0000313" key="4">
    <source>
        <dbReference type="EMBL" id="MFC7337783.1"/>
    </source>
</evidence>
<sequence>MKPKLKPLLLPQSSCTLGAAVALSLALNPSHLQAEATFNNFNGVTADNTLDGGGIGGFMKVNDASVAIDVTLETVEIQGQNGLLTSSGEAGSDNKTFSNSSDDLGVQSELNVGNYGNDGRDFNPGESWTFKFDVDVTLDAIRFAGWGEGSEMTLSSSVFANDQVMTVMPYDLGKTLLPAGTEVKIAMTAVDNGTNDVEVRLDYLTVSAVPAPPTGANLKWTGTGGNAWNTSLTNWADTDNGDAPIAFKTGDNVTIDQAAAIAVDGAGITSGFVTVSAADSVSFSGGDLTTETFTKSGAGTLAINNQVEVAASLVAISEGIIQIEDGGGFTTSGLSLSGGAGSELVINDTTSGAFTNTGATSLEDTGGTFRVNTDAFLTLGEVTSSGAGARFAKAGEGEMAVTGVVATDPAPVDLQVEEGTLHFEGSVEVQLSNPSGTNVLNGLMTLTGSQFNLHGVNFQGTGSIESLESTSRLRGDFNSGHNTVNVPVVLSADLTAEARPDNTNGSSVTFEQVISGPGNLIKEGPGNVFLEADNTYLGTTTVSEGILRVGGGTESTSGTLGGGDVTVALGATLQFSRSDALVVPNLILGEGAVALNGAATSSVALDGANEYTGPTTITGGTLQASVIGDVGSASSMGFGTIEADSLQFRGGGLSYIGADDAQTDRNFFLGGGGGVLSADGEGSLAFYASAVIGQGTGVTARTLTLGGSVSKINEMGLDLTDGPVNEDGAYSVVSLTKTGTTTWELTGDNSYTGATTVEEGTLSLLIDYLADTSSVSIGTASTTGVLDLPHGSGDVVDTLFIDGVQVAAGTYGSSSVTGTTLDNVDDAHFSGDGWLVVTSGPSGEDYGTWAASFGLVGGPTDDDDNDGVSNEDEYAFGLNPTSGSSVSPYVTQLDQGTGIFSYTRRTQSLTGLTYSYSYSTDLSEWTSFTPAAPTPTTDGGDPVEVMTIAVPAELLGNDKLFIQVSAD</sequence>
<feature type="region of interest" description="Disordered" evidence="2">
    <location>
        <begin position="83"/>
        <end position="103"/>
    </location>
</feature>
<dbReference type="Proteomes" id="UP001596472">
    <property type="component" value="Unassembled WGS sequence"/>
</dbReference>
<keyword evidence="1 3" id="KW-0732">Signal</keyword>
<dbReference type="NCBIfam" id="TIGR02601">
    <property type="entry name" value="autotrns_rpt"/>
    <property type="match status" value="3"/>
</dbReference>
<dbReference type="EMBL" id="JBHTBS010000005">
    <property type="protein sequence ID" value="MFC7337783.1"/>
    <property type="molecule type" value="Genomic_DNA"/>
</dbReference>
<dbReference type="Pfam" id="PF12951">
    <property type="entry name" value="PATR"/>
    <property type="match status" value="3"/>
</dbReference>
<gene>
    <name evidence="4" type="ORF">ACFQY0_11385</name>
</gene>
<dbReference type="SUPFAM" id="SSF51126">
    <property type="entry name" value="Pectin lyase-like"/>
    <property type="match status" value="1"/>
</dbReference>
<feature type="signal peptide" evidence="3">
    <location>
        <begin position="1"/>
        <end position="34"/>
    </location>
</feature>
<evidence type="ECO:0000256" key="2">
    <source>
        <dbReference type="SAM" id="MobiDB-lite"/>
    </source>
</evidence>
<name>A0ABW2L907_9BACT</name>
<reference evidence="5" key="1">
    <citation type="journal article" date="2019" name="Int. J. Syst. Evol. Microbiol.">
        <title>The Global Catalogue of Microorganisms (GCM) 10K type strain sequencing project: providing services to taxonomists for standard genome sequencing and annotation.</title>
        <authorList>
            <consortium name="The Broad Institute Genomics Platform"/>
            <consortium name="The Broad Institute Genome Sequencing Center for Infectious Disease"/>
            <person name="Wu L."/>
            <person name="Ma J."/>
        </authorList>
    </citation>
    <scope>NUCLEOTIDE SEQUENCE [LARGE SCALE GENOMIC DNA]</scope>
    <source>
        <strain evidence="5">CGMCC 4.1467</strain>
    </source>
</reference>
<dbReference type="RefSeq" id="WP_379712408.1">
    <property type="nucleotide sequence ID" value="NZ_JBHTBS010000005.1"/>
</dbReference>
<dbReference type="InterPro" id="IPR013425">
    <property type="entry name" value="Autotrns_rpt"/>
</dbReference>
<accession>A0ABW2L907</accession>
<feature type="chain" id="PRO_5046007509" evidence="3">
    <location>
        <begin position="35"/>
        <end position="967"/>
    </location>
</feature>
<dbReference type="InterPro" id="IPR011050">
    <property type="entry name" value="Pectin_lyase_fold/virulence"/>
</dbReference>
<proteinExistence type="predicted"/>
<evidence type="ECO:0000313" key="5">
    <source>
        <dbReference type="Proteomes" id="UP001596472"/>
    </source>
</evidence>
<keyword evidence="5" id="KW-1185">Reference proteome</keyword>
<evidence type="ECO:0000256" key="3">
    <source>
        <dbReference type="SAM" id="SignalP"/>
    </source>
</evidence>
<feature type="compositionally biased region" description="Polar residues" evidence="2">
    <location>
        <begin position="83"/>
        <end position="102"/>
    </location>
</feature>
<protein>
    <submittedName>
        <fullName evidence="4">Autotransporter-associated beta strand repeat-containing protein</fullName>
    </submittedName>
</protein>
<evidence type="ECO:0000256" key="1">
    <source>
        <dbReference type="ARBA" id="ARBA00022729"/>
    </source>
</evidence>